<name>A0A239KAU6_9BACT</name>
<reference evidence="3" key="1">
    <citation type="submission" date="2017-06" db="EMBL/GenBank/DDBJ databases">
        <authorList>
            <person name="Varghese N."/>
            <person name="Submissions S."/>
        </authorList>
    </citation>
    <scope>NUCLEOTIDE SEQUENCE [LARGE SCALE GENOMIC DNA]</scope>
    <source>
        <strain evidence="3">NKM1</strain>
    </source>
</reference>
<evidence type="ECO:0000313" key="2">
    <source>
        <dbReference type="EMBL" id="SNT14898.1"/>
    </source>
</evidence>
<dbReference type="Proteomes" id="UP000198432">
    <property type="component" value="Unassembled WGS sequence"/>
</dbReference>
<dbReference type="AlphaFoldDB" id="A0A239KAU6"/>
<evidence type="ECO:0000256" key="1">
    <source>
        <dbReference type="SAM" id="MobiDB-lite"/>
    </source>
</evidence>
<protein>
    <submittedName>
        <fullName evidence="2">Uncharacterized protein</fullName>
    </submittedName>
</protein>
<organism evidence="2 3">
    <name type="scientific">Pontibacter ummariensis</name>
    <dbReference type="NCBI Taxonomy" id="1610492"/>
    <lineage>
        <taxon>Bacteria</taxon>
        <taxon>Pseudomonadati</taxon>
        <taxon>Bacteroidota</taxon>
        <taxon>Cytophagia</taxon>
        <taxon>Cytophagales</taxon>
        <taxon>Hymenobacteraceae</taxon>
        <taxon>Pontibacter</taxon>
    </lineage>
</organism>
<accession>A0A239KAU6</accession>
<feature type="region of interest" description="Disordered" evidence="1">
    <location>
        <begin position="40"/>
        <end position="60"/>
    </location>
</feature>
<proteinExistence type="predicted"/>
<dbReference type="EMBL" id="FZOQ01000027">
    <property type="protein sequence ID" value="SNT14898.1"/>
    <property type="molecule type" value="Genomic_DNA"/>
</dbReference>
<dbReference type="RefSeq" id="WP_089321279.1">
    <property type="nucleotide sequence ID" value="NZ_FZOQ01000027.1"/>
</dbReference>
<evidence type="ECO:0000313" key="3">
    <source>
        <dbReference type="Proteomes" id="UP000198432"/>
    </source>
</evidence>
<feature type="compositionally biased region" description="Low complexity" evidence="1">
    <location>
        <begin position="41"/>
        <end position="60"/>
    </location>
</feature>
<keyword evidence="3" id="KW-1185">Reference proteome</keyword>
<gene>
    <name evidence="2" type="ORF">SAMN06296052_12753</name>
</gene>
<sequence>MKTSNKLLLGLLIVVLLGITTMMGIAKAYMVEEPVTEQEHVVVPSAPDAPEAPEVPSVPE</sequence>